<dbReference type="PANTHER" id="PTHR13192:SF3">
    <property type="entry name" value="COBALAMIN TRAFFICKING PROTEIN CBLD"/>
    <property type="match status" value="1"/>
</dbReference>
<accession>A0A8S3ZAU3</accession>
<dbReference type="EMBL" id="CAJHNH020001919">
    <property type="protein sequence ID" value="CAG5124975.1"/>
    <property type="molecule type" value="Genomic_DNA"/>
</dbReference>
<comment type="caution">
    <text evidence="1">The sequence shown here is derived from an EMBL/GenBank/DDBJ whole genome shotgun (WGS) entry which is preliminary data.</text>
</comment>
<dbReference type="Proteomes" id="UP000678393">
    <property type="component" value="Unassembled WGS sequence"/>
</dbReference>
<gene>
    <name evidence="1" type="ORF">CUNI_LOCUS10533</name>
</gene>
<organism evidence="1 2">
    <name type="scientific">Candidula unifasciata</name>
    <dbReference type="NCBI Taxonomy" id="100452"/>
    <lineage>
        <taxon>Eukaryota</taxon>
        <taxon>Metazoa</taxon>
        <taxon>Spiralia</taxon>
        <taxon>Lophotrochozoa</taxon>
        <taxon>Mollusca</taxon>
        <taxon>Gastropoda</taxon>
        <taxon>Heterobranchia</taxon>
        <taxon>Euthyneura</taxon>
        <taxon>Panpulmonata</taxon>
        <taxon>Eupulmonata</taxon>
        <taxon>Stylommatophora</taxon>
        <taxon>Helicina</taxon>
        <taxon>Helicoidea</taxon>
        <taxon>Geomitridae</taxon>
        <taxon>Candidula</taxon>
    </lineage>
</organism>
<evidence type="ECO:0000313" key="1">
    <source>
        <dbReference type="EMBL" id="CAG5124975.1"/>
    </source>
</evidence>
<proteinExistence type="predicted"/>
<dbReference type="OrthoDB" id="10263782at2759"/>
<dbReference type="Pfam" id="PF10229">
    <property type="entry name" value="MMADHC"/>
    <property type="match status" value="1"/>
</dbReference>
<protein>
    <submittedName>
        <fullName evidence="1">Uncharacterized protein</fullName>
    </submittedName>
</protein>
<keyword evidence="2" id="KW-1185">Reference proteome</keyword>
<dbReference type="InterPro" id="IPR019362">
    <property type="entry name" value="MMADHC"/>
</dbReference>
<dbReference type="AlphaFoldDB" id="A0A8S3ZAU3"/>
<dbReference type="GO" id="GO:0005739">
    <property type="term" value="C:mitochondrion"/>
    <property type="evidence" value="ECO:0007669"/>
    <property type="project" value="TreeGrafter"/>
</dbReference>
<sequence>MAKKLIHSSKLMLHMPTLRLIGRGCRAFSSASDILDMQILDPADESSKTQTVWPDHLLGPLGPQDKRFPMPGRVGPCINTQRLSQILNAHEETPVMFDPDNVLPPLPFQRHTDIVEQFLTSVDEIDLDIIDLEASCPTSPDLMEYKAYNCPQLLRKDFKDLFPDRNIMEGDLTVVTVCLDAEDELAVWSSTVEEEPFIQAAVGFCQALENAGFWADFIDPASGKAFKGSHKDEPLGEADDRYRKLGFEVQKWGACKVISHPMWGTHLYIGSLFTSAPLDHPLITSLVESN</sequence>
<evidence type="ECO:0000313" key="2">
    <source>
        <dbReference type="Proteomes" id="UP000678393"/>
    </source>
</evidence>
<dbReference type="GO" id="GO:0009235">
    <property type="term" value="P:cobalamin metabolic process"/>
    <property type="evidence" value="ECO:0007669"/>
    <property type="project" value="InterPro"/>
</dbReference>
<name>A0A8S3ZAU3_9EUPU</name>
<dbReference type="PANTHER" id="PTHR13192">
    <property type="entry name" value="MY011 PROTEIN"/>
    <property type="match status" value="1"/>
</dbReference>
<reference evidence="1" key="1">
    <citation type="submission" date="2021-04" db="EMBL/GenBank/DDBJ databases">
        <authorList>
            <consortium name="Molecular Ecology Group"/>
        </authorList>
    </citation>
    <scope>NUCLEOTIDE SEQUENCE</scope>
</reference>